<feature type="domain" description="Alpha-L-rhamnosidase six-hairpin glycosidase" evidence="7">
    <location>
        <begin position="827"/>
        <end position="1168"/>
    </location>
</feature>
<dbReference type="InterPro" id="IPR035398">
    <property type="entry name" value="Bac_rhamnosid_C"/>
</dbReference>
<dbReference type="EMBL" id="LT629710">
    <property type="protein sequence ID" value="SDO70912.1"/>
    <property type="molecule type" value="Genomic_DNA"/>
</dbReference>
<evidence type="ECO:0000313" key="10">
    <source>
        <dbReference type="Proteomes" id="UP000198741"/>
    </source>
</evidence>
<evidence type="ECO:0000259" key="4">
    <source>
        <dbReference type="Pfam" id="PF05592"/>
    </source>
</evidence>
<dbReference type="InterPro" id="IPR032109">
    <property type="entry name" value="Big_3_5"/>
</dbReference>
<dbReference type="Pfam" id="PF08531">
    <property type="entry name" value="Bac_rhamnosid_N"/>
    <property type="match status" value="1"/>
</dbReference>
<keyword evidence="10" id="KW-1185">Reference proteome</keyword>
<dbReference type="EC" id="3.2.1.40" evidence="2"/>
<dbReference type="PANTHER" id="PTHR33307:SF6">
    <property type="entry name" value="ALPHA-RHAMNOSIDASE (EUROFUNG)-RELATED"/>
    <property type="match status" value="1"/>
</dbReference>
<evidence type="ECO:0000259" key="8">
    <source>
        <dbReference type="Pfam" id="PF17390"/>
    </source>
</evidence>
<dbReference type="Gene3D" id="1.50.10.10">
    <property type="match status" value="1"/>
</dbReference>
<comment type="catalytic activity">
    <reaction evidence="1">
        <text>Hydrolysis of terminal non-reducing alpha-L-rhamnose residues in alpha-L-rhamnosides.</text>
        <dbReference type="EC" id="3.2.1.40"/>
    </reaction>
</comment>
<dbReference type="InterPro" id="IPR008902">
    <property type="entry name" value="Rhamnosid_concanavalin"/>
</dbReference>
<dbReference type="NCBIfam" id="NF047446">
    <property type="entry name" value="barrel_OmpL47"/>
    <property type="match status" value="1"/>
</dbReference>
<dbReference type="InterPro" id="IPR013783">
    <property type="entry name" value="Ig-like_fold"/>
</dbReference>
<evidence type="ECO:0000256" key="3">
    <source>
        <dbReference type="ARBA" id="ARBA00022801"/>
    </source>
</evidence>
<dbReference type="InterPro" id="IPR008928">
    <property type="entry name" value="6-hairpin_glycosidase_sf"/>
</dbReference>
<reference evidence="9 10" key="1">
    <citation type="submission" date="2016-10" db="EMBL/GenBank/DDBJ databases">
        <authorList>
            <person name="de Groot N.N."/>
        </authorList>
    </citation>
    <scope>NUCLEOTIDE SEQUENCE [LARGE SCALE GENOMIC DNA]</scope>
    <source>
        <strain evidence="10">P4-7,KCTC 19426,CECT 7604</strain>
    </source>
</reference>
<feature type="domain" description="Bacterial alpha-L-rhamnosidase N-terminal" evidence="5">
    <location>
        <begin position="538"/>
        <end position="703"/>
    </location>
</feature>
<feature type="domain" description="Bacterial Ig-like" evidence="6">
    <location>
        <begin position="1560"/>
        <end position="1645"/>
    </location>
</feature>
<dbReference type="PANTHER" id="PTHR33307">
    <property type="entry name" value="ALPHA-RHAMNOSIDASE (EUROFUNG)"/>
    <property type="match status" value="1"/>
</dbReference>
<evidence type="ECO:0000313" key="9">
    <source>
        <dbReference type="EMBL" id="SDO70912.1"/>
    </source>
</evidence>
<dbReference type="Gene3D" id="2.60.120.560">
    <property type="entry name" value="Exo-inulinase, domain 1"/>
    <property type="match status" value="1"/>
</dbReference>
<dbReference type="InterPro" id="IPR013737">
    <property type="entry name" value="Bac_rhamnosid_N"/>
</dbReference>
<dbReference type="SUPFAM" id="SSF48208">
    <property type="entry name" value="Six-hairpin glycosidases"/>
    <property type="match status" value="1"/>
</dbReference>
<dbReference type="Pfam" id="PF25788">
    <property type="entry name" value="Ig_Rha78A_N"/>
    <property type="match status" value="1"/>
</dbReference>
<dbReference type="InterPro" id="IPR012341">
    <property type="entry name" value="6hp_glycosidase-like_sf"/>
</dbReference>
<evidence type="ECO:0000259" key="5">
    <source>
        <dbReference type="Pfam" id="PF08531"/>
    </source>
</evidence>
<keyword evidence="3" id="KW-0378">Hydrolase</keyword>
<accession>A0A1H0LRR4</accession>
<dbReference type="Gene3D" id="2.60.420.10">
    <property type="entry name" value="Maltose phosphorylase, domain 3"/>
    <property type="match status" value="1"/>
</dbReference>
<evidence type="ECO:0000259" key="6">
    <source>
        <dbReference type="Pfam" id="PF16640"/>
    </source>
</evidence>
<dbReference type="Pfam" id="PF16640">
    <property type="entry name" value="Big_3_5"/>
    <property type="match status" value="2"/>
</dbReference>
<protein>
    <recommendedName>
        <fullName evidence="2">alpha-L-rhamnosidase</fullName>
        <ecNumber evidence="2">3.2.1.40</ecNumber>
    </recommendedName>
</protein>
<dbReference type="InterPro" id="IPR016007">
    <property type="entry name" value="Alpha_rhamnosid"/>
</dbReference>
<dbReference type="Pfam" id="PF17389">
    <property type="entry name" value="Bac_rhamnosid6H"/>
    <property type="match status" value="1"/>
</dbReference>
<dbReference type="Gene3D" id="2.60.40.10">
    <property type="entry name" value="Immunoglobulins"/>
    <property type="match status" value="4"/>
</dbReference>
<organism evidence="9 10">
    <name type="scientific">Nakamurella panacisegetis</name>
    <dbReference type="NCBI Taxonomy" id="1090615"/>
    <lineage>
        <taxon>Bacteria</taxon>
        <taxon>Bacillati</taxon>
        <taxon>Actinomycetota</taxon>
        <taxon>Actinomycetes</taxon>
        <taxon>Nakamurellales</taxon>
        <taxon>Nakamurellaceae</taxon>
        <taxon>Nakamurella</taxon>
    </lineage>
</organism>
<dbReference type="OrthoDB" id="9761045at2"/>
<dbReference type="STRING" id="1090615.SAMN04515671_1777"/>
<dbReference type="GO" id="GO:0005975">
    <property type="term" value="P:carbohydrate metabolic process"/>
    <property type="evidence" value="ECO:0007669"/>
    <property type="project" value="InterPro"/>
</dbReference>
<dbReference type="Proteomes" id="UP000198741">
    <property type="component" value="Chromosome I"/>
</dbReference>
<name>A0A1H0LRR4_9ACTN</name>
<gene>
    <name evidence="9" type="ORF">SAMN04515671_1777</name>
</gene>
<evidence type="ECO:0000256" key="1">
    <source>
        <dbReference type="ARBA" id="ARBA00001445"/>
    </source>
</evidence>
<sequence>MPTLLRRPAHRSRAISLGAVVILAAGLLIGNAGTAAAATAQEVSTALTVSDLHVNDATVPLGVDADHIGFSWHLHTDVRAVVQNSYRVEVASTAADLAGGTSLVWDSGEVASGVMSDISYAGPALASDTRYYWRVLSATDHAGSAWSAPSSFLTGLLTDAATDAQWVGSPTKVIGADWSDYSVDTDLRIVAETATIYFRANQATNSYMWQLAVDGDHLDFKPHLRVNGGYTVLDQIAIPTTLVPTSTLHQAHHLKISAVGSVITTWLDGTQIDQRADTTYKSGGIGFRTTASETAVFSNMKVVAIPDGSVLLDQSLIENPFSGGSPGPDGLTVTNASPMLVADGSDAWADYRVDITFQIVAQAATVYLHSSATGSDSYMWQFNDFDGNGQLLFKPHLRVGGGYEQLAAVPIPTSIVPIADVDKPHKLSVELLGDHITTWIDGQKIDERDLANHPAGGIGFRQTDTETAIFSALSVTQLPDEKLLAHSDLTVTDQPVFDGGTYVADGLQIHDADVMLAQHQDRTPLVRKDFTLDQPSDHIKQATLYSTAEGNYGARLNGNWVNDDRLSPGSSDYRDRIYYQSSDVASQLRTGPNTIGAQLAPGWYAGNVAWFGPNQFGNSPAFWAQLMITYDDGTTQQIKTDSTWSSGHGSLVQADIINGETDDVRADPTGWDQPGFDADTWKPVATSAADPKVLVAQIGPTIRPVAQTAPVSRREVRPGIWVFDLGQEISGVVRFSATGPSGTTIKLRHAQDVSTDGSLYTGNLLAGSPPFLALQTDTFILAGSGAESFEPRFTYHGFRYFEVTGYPGTPQLADFTGISIGSAVPTNGTLATGNSMLDKLQSNIAWSLQNNLMSIPTDTNARAERLGWAGDATFSSHIATYNYDMEEFYRKWMHDVTYTQAASGLVNNVAPAIPQLTGGGYGGGWGDVIIAIPYASWQRYGDTSIIAENYDAMKKWVLFLEAHSNGTYLLGDDMGPAGDWMNGGENTPGSFTATAYFGWDAMVLADMATAVGKSDDARRFEAIHSSISAAMVDHHIIGSDGTLNPDTQAAYVMSLYADLVPTSLRSAAGAKLVGKIQANGVHLTTGFAATGWALPVLTEIGRSDLAYQLLQQTSYPSWGYMIGKGATTIWERWDYILPSDGAFNPNVLGSSADHAVFGAVGDWMYENIGGIVSDPEQPGYQKFSIVPRPGGSITTGAGTVDSRYGKISSSWRVDPTDGGVDLDATIPTGSVATVSIPVPAGDVVREGGTLAADADGVTFVKNVGGRAVFTVGSGTYRFTTGPASVASPPVVTLATTPGTPNGTNGWYTTPVTLTATATDASDPQPVVQAQIDGADWAQLSTPLPFTTDGTHTASVRARNAAGLISAPVGWTAKIDWTAPVSNVTFDAPSRTLTFAADDNTSGVAKVQYELPGGGWVAADGPIPVGATAMTVSYRAVDNAGNIEAAHQISVPRAGVTLLGSSTVASLGRSSVAVGGTVPLNVKVGGAGATPTGTVRVTSAGVQVGQATLVGGRATVSVRGSAFRPGPHTLKVAYSGNATYAESADTLALTVTKAASTTKITLSAAKVAYGSTNKVTVKVTATGVGPTGTVTIKDGRTTVGTGRLAAGTAVITLPIHVAVGTHTLTATYIGDASVNTSTASTRLVVVKAATTVKGKFTPARITTTTKATVAITATSKPSGTTAVGVVTVRVTAGGRTVTTTTVRLNQGKATATLPHLAAGTYTVTLAYRGSTLLAASTWKATVKVLR</sequence>
<dbReference type="Gene3D" id="2.60.120.200">
    <property type="match status" value="1"/>
</dbReference>
<evidence type="ECO:0000256" key="2">
    <source>
        <dbReference type="ARBA" id="ARBA00012652"/>
    </source>
</evidence>
<dbReference type="InterPro" id="IPR058094">
    <property type="entry name" value="Ig-like_OmpL47-like"/>
</dbReference>
<dbReference type="RefSeq" id="WP_090475644.1">
    <property type="nucleotide sequence ID" value="NZ_LT629710.1"/>
</dbReference>
<dbReference type="Gene3D" id="2.60.120.260">
    <property type="entry name" value="Galactose-binding domain-like"/>
    <property type="match status" value="2"/>
</dbReference>
<dbReference type="InterPro" id="IPR035396">
    <property type="entry name" value="Bac_rhamnosid6H"/>
</dbReference>
<evidence type="ECO:0000259" key="7">
    <source>
        <dbReference type="Pfam" id="PF17389"/>
    </source>
</evidence>
<proteinExistence type="predicted"/>
<feature type="domain" description="Alpha-L-rhamnosidase C-terminal" evidence="8">
    <location>
        <begin position="1175"/>
        <end position="1248"/>
    </location>
</feature>
<feature type="domain" description="Bacterial Ig-like" evidence="6">
    <location>
        <begin position="1468"/>
        <end position="1551"/>
    </location>
</feature>
<dbReference type="Pfam" id="PF17390">
    <property type="entry name" value="Bac_rhamnosid_C"/>
    <property type="match status" value="1"/>
</dbReference>
<feature type="domain" description="Alpha-L-rhamnosidase concanavalin-like" evidence="4">
    <location>
        <begin position="715"/>
        <end position="820"/>
    </location>
</feature>
<dbReference type="Pfam" id="PF05592">
    <property type="entry name" value="Bac_rhamnosid"/>
    <property type="match status" value="1"/>
</dbReference>
<dbReference type="GO" id="GO:0030596">
    <property type="term" value="F:alpha-L-rhamnosidase activity"/>
    <property type="evidence" value="ECO:0007669"/>
    <property type="project" value="UniProtKB-EC"/>
</dbReference>